<proteinExistence type="predicted"/>
<reference evidence="1 2" key="1">
    <citation type="submission" date="2015-04" db="EMBL/GenBank/DDBJ databases">
        <authorList>
            <person name="Syromyatnikov M.Y."/>
            <person name="Popov V.N."/>
        </authorList>
    </citation>
    <scope>NUCLEOTIDE SEQUENCE [LARGE SCALE GENOMIC DNA]</scope>
</reference>
<evidence type="ECO:0000313" key="1">
    <source>
        <dbReference type="EMBL" id="CRL06949.1"/>
    </source>
</evidence>
<protein>
    <submittedName>
        <fullName evidence="1">CLUMA_CG019964, isoform A</fullName>
    </submittedName>
</protein>
<gene>
    <name evidence="1" type="ORF">CLUMA_CG019964</name>
</gene>
<dbReference type="Proteomes" id="UP000183832">
    <property type="component" value="Unassembled WGS sequence"/>
</dbReference>
<dbReference type="AlphaFoldDB" id="A0A1J1J3C7"/>
<keyword evidence="2" id="KW-1185">Reference proteome</keyword>
<evidence type="ECO:0000313" key="2">
    <source>
        <dbReference type="Proteomes" id="UP000183832"/>
    </source>
</evidence>
<accession>A0A1J1J3C7</accession>
<dbReference type="EMBL" id="CVRI01000068">
    <property type="protein sequence ID" value="CRL06949.1"/>
    <property type="molecule type" value="Genomic_DNA"/>
</dbReference>
<sequence>MLTISAFHGALKTSMTEKEKLKLNMSPMSSIDEFLLALSERERIEITFTQVAEFVFCFLWKDLDSAI</sequence>
<organism evidence="1 2">
    <name type="scientific">Clunio marinus</name>
    <dbReference type="NCBI Taxonomy" id="568069"/>
    <lineage>
        <taxon>Eukaryota</taxon>
        <taxon>Metazoa</taxon>
        <taxon>Ecdysozoa</taxon>
        <taxon>Arthropoda</taxon>
        <taxon>Hexapoda</taxon>
        <taxon>Insecta</taxon>
        <taxon>Pterygota</taxon>
        <taxon>Neoptera</taxon>
        <taxon>Endopterygota</taxon>
        <taxon>Diptera</taxon>
        <taxon>Nematocera</taxon>
        <taxon>Chironomoidea</taxon>
        <taxon>Chironomidae</taxon>
        <taxon>Clunio</taxon>
    </lineage>
</organism>
<name>A0A1J1J3C7_9DIPT</name>